<feature type="region of interest" description="Disordered" evidence="1">
    <location>
        <begin position="185"/>
        <end position="211"/>
    </location>
</feature>
<keyword evidence="3" id="KW-1185">Reference proteome</keyword>
<reference evidence="2 3" key="1">
    <citation type="journal article" date="2022" name="Nat. Plants">
        <title>Genomes of leafy and leafless Platanthera orchids illuminate the evolution of mycoheterotrophy.</title>
        <authorList>
            <person name="Li M.H."/>
            <person name="Liu K.W."/>
            <person name="Li Z."/>
            <person name="Lu H.C."/>
            <person name="Ye Q.L."/>
            <person name="Zhang D."/>
            <person name="Wang J.Y."/>
            <person name="Li Y.F."/>
            <person name="Zhong Z.M."/>
            <person name="Liu X."/>
            <person name="Yu X."/>
            <person name="Liu D.K."/>
            <person name="Tu X.D."/>
            <person name="Liu B."/>
            <person name="Hao Y."/>
            <person name="Liao X.Y."/>
            <person name="Jiang Y.T."/>
            <person name="Sun W.H."/>
            <person name="Chen J."/>
            <person name="Chen Y.Q."/>
            <person name="Ai Y."/>
            <person name="Zhai J.W."/>
            <person name="Wu S.S."/>
            <person name="Zhou Z."/>
            <person name="Hsiao Y.Y."/>
            <person name="Wu W.L."/>
            <person name="Chen Y.Y."/>
            <person name="Lin Y.F."/>
            <person name="Hsu J.L."/>
            <person name="Li C.Y."/>
            <person name="Wang Z.W."/>
            <person name="Zhao X."/>
            <person name="Zhong W.Y."/>
            <person name="Ma X.K."/>
            <person name="Ma L."/>
            <person name="Huang J."/>
            <person name="Chen G.Z."/>
            <person name="Huang M.Z."/>
            <person name="Huang L."/>
            <person name="Peng D.H."/>
            <person name="Luo Y.B."/>
            <person name="Zou S.Q."/>
            <person name="Chen S.P."/>
            <person name="Lan S."/>
            <person name="Tsai W.C."/>
            <person name="Van de Peer Y."/>
            <person name="Liu Z.J."/>
        </authorList>
    </citation>
    <scope>NUCLEOTIDE SEQUENCE [LARGE SCALE GENOMIC DNA]</scope>
    <source>
        <strain evidence="2">Lor288</strain>
    </source>
</reference>
<evidence type="ECO:0000313" key="3">
    <source>
        <dbReference type="Proteomes" id="UP001412067"/>
    </source>
</evidence>
<sequence length="476" mass="52991">MILPLPTLLPRSLTTHCFQLSSGTPLQDAPPPPRLPIPHLQTPDPVSQPAHPPHLATSRRSSQFGGSPKTEEFSEATVDAALSGMPLGNHMTDNFQCGWGQPEEFSVGLHDSFGAVSGHDIGHFPDLDFIEPLFELENGASPLDVIRCYYKIPNPCRLALLTKLTAGKQRESHRKKKPSIPIAISAAPPCGNHKKKTQHSSSSRASQPASSVWNSPLTKFVSSKLLVLLKLWRLGRGKGGLDRLEEWEDVLAGTFEGSQELGGDNNSSDVEIMLVVLYLGCWCISTAKSLQLELRGRWIEWVIVPEFRFDNMQQAITPQLHCDRSLTIGLCGLSRKAWTSSFSFTPHFDVIPSWRRQWKPSKRCLHLGPEREGNAFSAFCRERAGATAATQRVCLFIALRCDRMEENALILVNFGYNKPRNLEATMTQSSFLVSRNSSFNVGVNLSSTEDLESELDLEEEEEDRLLPKKDKKLRNA</sequence>
<name>A0ABR2LJ02_9ASPA</name>
<evidence type="ECO:0000256" key="1">
    <source>
        <dbReference type="SAM" id="MobiDB-lite"/>
    </source>
</evidence>
<organism evidence="2 3">
    <name type="scientific">Platanthera guangdongensis</name>
    <dbReference type="NCBI Taxonomy" id="2320717"/>
    <lineage>
        <taxon>Eukaryota</taxon>
        <taxon>Viridiplantae</taxon>
        <taxon>Streptophyta</taxon>
        <taxon>Embryophyta</taxon>
        <taxon>Tracheophyta</taxon>
        <taxon>Spermatophyta</taxon>
        <taxon>Magnoliopsida</taxon>
        <taxon>Liliopsida</taxon>
        <taxon>Asparagales</taxon>
        <taxon>Orchidaceae</taxon>
        <taxon>Orchidoideae</taxon>
        <taxon>Orchideae</taxon>
        <taxon>Orchidinae</taxon>
        <taxon>Platanthera</taxon>
    </lineage>
</organism>
<feature type="compositionally biased region" description="Acidic residues" evidence="1">
    <location>
        <begin position="452"/>
        <end position="463"/>
    </location>
</feature>
<protein>
    <submittedName>
        <fullName evidence="2">Uncharacterized protein</fullName>
    </submittedName>
</protein>
<feature type="region of interest" description="Disordered" evidence="1">
    <location>
        <begin position="20"/>
        <end position="74"/>
    </location>
</feature>
<comment type="caution">
    <text evidence="2">The sequence shown here is derived from an EMBL/GenBank/DDBJ whole genome shotgun (WGS) entry which is preliminary data.</text>
</comment>
<feature type="region of interest" description="Disordered" evidence="1">
    <location>
        <begin position="452"/>
        <end position="476"/>
    </location>
</feature>
<feature type="compositionally biased region" description="Low complexity" evidence="1">
    <location>
        <begin position="200"/>
        <end position="211"/>
    </location>
</feature>
<dbReference type="Proteomes" id="UP001412067">
    <property type="component" value="Unassembled WGS sequence"/>
</dbReference>
<gene>
    <name evidence="2" type="ORF">KSP40_PGU018189</name>
</gene>
<accession>A0ABR2LJ02</accession>
<dbReference type="EMBL" id="JBBWWR010000019">
    <property type="protein sequence ID" value="KAK8942125.1"/>
    <property type="molecule type" value="Genomic_DNA"/>
</dbReference>
<proteinExistence type="predicted"/>
<evidence type="ECO:0000313" key="2">
    <source>
        <dbReference type="EMBL" id="KAK8942125.1"/>
    </source>
</evidence>